<feature type="region of interest" description="Disordered" evidence="1">
    <location>
        <begin position="128"/>
        <end position="151"/>
    </location>
</feature>
<accession>A0A0N9IBX5</accession>
<dbReference type="EMBL" id="CP012752">
    <property type="protein sequence ID" value="ALG13900.1"/>
    <property type="molecule type" value="Genomic_DNA"/>
</dbReference>
<dbReference type="GO" id="GO:0003677">
    <property type="term" value="F:DNA binding"/>
    <property type="evidence" value="ECO:0007669"/>
    <property type="project" value="InterPro"/>
</dbReference>
<dbReference type="STRING" id="860235.AOZ06_49805"/>
<name>A0A0N9IBX5_9PSEU</name>
<keyword evidence="3" id="KW-1185">Reference proteome</keyword>
<dbReference type="SUPFAM" id="SSF82607">
    <property type="entry name" value="YbaB-like"/>
    <property type="match status" value="1"/>
</dbReference>
<evidence type="ECO:0000313" key="2">
    <source>
        <dbReference type="EMBL" id="ALG13900.1"/>
    </source>
</evidence>
<protein>
    <recommendedName>
        <fullName evidence="4">DNA-binding protein</fullName>
    </recommendedName>
</protein>
<dbReference type="InterPro" id="IPR036894">
    <property type="entry name" value="YbaB-like_sf"/>
</dbReference>
<organism evidence="2 3">
    <name type="scientific">Kibdelosporangium phytohabitans</name>
    <dbReference type="NCBI Taxonomy" id="860235"/>
    <lineage>
        <taxon>Bacteria</taxon>
        <taxon>Bacillati</taxon>
        <taxon>Actinomycetota</taxon>
        <taxon>Actinomycetes</taxon>
        <taxon>Pseudonocardiales</taxon>
        <taxon>Pseudonocardiaceae</taxon>
        <taxon>Kibdelosporangium</taxon>
    </lineage>
</organism>
<dbReference type="AlphaFoldDB" id="A0A0N9IBX5"/>
<proteinExistence type="predicted"/>
<dbReference type="InterPro" id="IPR004401">
    <property type="entry name" value="YbaB/EbfC"/>
</dbReference>
<gene>
    <name evidence="2" type="ORF">AOZ06_49805</name>
</gene>
<evidence type="ECO:0000313" key="3">
    <source>
        <dbReference type="Proteomes" id="UP000063699"/>
    </source>
</evidence>
<dbReference type="Pfam" id="PF02575">
    <property type="entry name" value="YbaB_DNA_bd"/>
    <property type="match status" value="1"/>
</dbReference>
<evidence type="ECO:0000256" key="1">
    <source>
        <dbReference type="SAM" id="MobiDB-lite"/>
    </source>
</evidence>
<reference evidence="2 3" key="1">
    <citation type="submission" date="2015-07" db="EMBL/GenBank/DDBJ databases">
        <title>Genome sequencing of Kibdelosporangium phytohabitans.</title>
        <authorList>
            <person name="Qin S."/>
            <person name="Xing K."/>
        </authorList>
    </citation>
    <scope>NUCLEOTIDE SEQUENCE [LARGE SCALE GENOMIC DNA]</scope>
    <source>
        <strain evidence="2 3">KLBMP1111</strain>
    </source>
</reference>
<evidence type="ECO:0008006" key="4">
    <source>
        <dbReference type="Google" id="ProtNLM"/>
    </source>
</evidence>
<sequence length="151" mass="16820">MSEPDFDAERLAERNAELRRQVDHMTDEVRRRTEGLKQAQARMAALTGAARSGDGVVQAKVDMTGQLTELTLGEEAFQRGTPQALAAEITRVIREATAGVRTEVRREVSRFTPDEDLVDLPDLVPGAPSLRDLFTAGPPDDDRDQQMFRRD</sequence>
<dbReference type="Gene3D" id="3.30.1310.10">
    <property type="entry name" value="Nucleoid-associated protein YbaB-like domain"/>
    <property type="match status" value="1"/>
</dbReference>
<dbReference type="KEGG" id="kphy:AOZ06_49805"/>
<dbReference type="Proteomes" id="UP000063699">
    <property type="component" value="Chromosome"/>
</dbReference>